<evidence type="ECO:0000313" key="3">
    <source>
        <dbReference type="EMBL" id="MRH00628.1"/>
    </source>
</evidence>
<keyword evidence="2" id="KW-0812">Transmembrane</keyword>
<feature type="region of interest" description="Disordered" evidence="1">
    <location>
        <begin position="71"/>
        <end position="100"/>
    </location>
</feature>
<dbReference type="RefSeq" id="WP_152239414.1">
    <property type="nucleotide sequence ID" value="NZ_WJPM01000007.1"/>
</dbReference>
<feature type="compositionally biased region" description="Low complexity" evidence="1">
    <location>
        <begin position="71"/>
        <end position="92"/>
    </location>
</feature>
<dbReference type="AlphaFoldDB" id="A0A6N7QAG3"/>
<dbReference type="Proteomes" id="UP000439314">
    <property type="component" value="Unassembled WGS sequence"/>
</dbReference>
<dbReference type="Proteomes" id="UP000437931">
    <property type="component" value="Unassembled WGS sequence"/>
</dbReference>
<keyword evidence="5" id="KW-1185">Reference proteome</keyword>
<accession>A0A6N7QAG3</accession>
<keyword evidence="2" id="KW-0472">Membrane</keyword>
<evidence type="ECO:0000256" key="2">
    <source>
        <dbReference type="SAM" id="Phobius"/>
    </source>
</evidence>
<protein>
    <submittedName>
        <fullName evidence="3">Uncharacterized protein</fullName>
    </submittedName>
</protein>
<reference evidence="4" key="2">
    <citation type="journal article" date="2020" name="Plant Dis.">
        <title>A Grain Rot of Rice in Iran Caused by a Xanthomonas Strain Closely Related to X. sacchari.</title>
        <authorList>
            <person name="Mirghasempour S.A."/>
            <person name="Huang S."/>
            <person name="Studholme D.J."/>
            <person name="Brady C.L."/>
        </authorList>
    </citation>
    <scope>NUCLEOTIDE SEQUENCE</scope>
    <source>
        <strain evidence="4">SAM114</strain>
    </source>
</reference>
<gene>
    <name evidence="3" type="ORF">GIY21_10035</name>
    <name evidence="4" type="ORF">GIY22_10030</name>
</gene>
<keyword evidence="2" id="KW-1133">Transmembrane helix</keyword>
<evidence type="ECO:0000313" key="4">
    <source>
        <dbReference type="EMBL" id="MRH74960.1"/>
    </source>
</evidence>
<sequence length="100" mass="10234">MSLDPGSRGDVALMRIKAITMLPSMHRKLAAMYCLLAWVMVSLQMHATAIAFLSVALLHLVSARRLASAPDTAAPAPESASTAPAGSASPTAAAPPAPGR</sequence>
<feature type="transmembrane region" description="Helical" evidence="2">
    <location>
        <begin position="30"/>
        <end position="58"/>
    </location>
</feature>
<reference evidence="5 6" key="1">
    <citation type="submission" date="2019-11" db="EMBL/GenBank/DDBJ databases">
        <title>First report of rice panicle blight caused by Xanthomonas sp. in Iran.</title>
        <authorList>
            <person name="Mirghasempour S.A."/>
            <person name="Huang S."/>
            <person name="Brady C.L."/>
            <person name="Studholme D.J."/>
        </authorList>
    </citation>
    <scope>NUCLEOTIDE SEQUENCE [LARGE SCALE GENOMIC DNA]</scope>
    <source>
        <strain evidence="3 6">ASD011</strain>
        <strain evidence="5">SAM114</strain>
    </source>
</reference>
<proteinExistence type="predicted"/>
<dbReference type="EMBL" id="WJPM01000007">
    <property type="protein sequence ID" value="MRH74960.1"/>
    <property type="molecule type" value="Genomic_DNA"/>
</dbReference>
<name>A0A6N7QAG3_9XANT</name>
<evidence type="ECO:0000313" key="5">
    <source>
        <dbReference type="Proteomes" id="UP000437931"/>
    </source>
</evidence>
<evidence type="ECO:0000256" key="1">
    <source>
        <dbReference type="SAM" id="MobiDB-lite"/>
    </source>
</evidence>
<organism evidence="3 6">
    <name type="scientific">Xanthomonas sontii</name>
    <dbReference type="NCBI Taxonomy" id="2650745"/>
    <lineage>
        <taxon>Bacteria</taxon>
        <taxon>Pseudomonadati</taxon>
        <taxon>Pseudomonadota</taxon>
        <taxon>Gammaproteobacteria</taxon>
        <taxon>Lysobacterales</taxon>
        <taxon>Lysobacteraceae</taxon>
        <taxon>Xanthomonas</taxon>
    </lineage>
</organism>
<dbReference type="EMBL" id="WJPN01000007">
    <property type="protein sequence ID" value="MRH00628.1"/>
    <property type="molecule type" value="Genomic_DNA"/>
</dbReference>
<evidence type="ECO:0000313" key="6">
    <source>
        <dbReference type="Proteomes" id="UP000439314"/>
    </source>
</evidence>
<comment type="caution">
    <text evidence="3">The sequence shown here is derived from an EMBL/GenBank/DDBJ whole genome shotgun (WGS) entry which is preliminary data.</text>
</comment>